<reference evidence="4" key="1">
    <citation type="submission" date="2020-10" db="EMBL/GenBank/DDBJ databases">
        <authorList>
            <person name="Han B."/>
            <person name="Lu T."/>
            <person name="Zhao Q."/>
            <person name="Huang X."/>
            <person name="Zhao Y."/>
        </authorList>
    </citation>
    <scope>NUCLEOTIDE SEQUENCE</scope>
</reference>
<sequence>MAASRSAAMTMCATTRLVVISLVYLMVGGTSRGALRASCLSFDFDFSNASTFSLADFTTAGAAAFHGQLFDLTANAYRAGLSFSVGRVAYAHPVPLRDKATGQVASFTTAFSFAINITDMNNKGDGMAFFFGHYPSALPPNSEGDYCLNRTVGLSQEDRFVAVEFDTFNDSWDPNVTYDHMGIDVNSIVSVGTITLPSFSLNGQMSARVDYNSSTSVMDVELRFDHSPKFGDATPTFNVSAKVDLGTALPEQVAIGFSAATGSSIELHQLLSWSFSLVHQDQGRTRLVEWVWGLYGRGSVLEAADERMDGEFDHGEMERVMVVGLACAHPDPSLRPSIRHASV</sequence>
<dbReference type="EMBL" id="CAJGYO010000003">
    <property type="protein sequence ID" value="CAD6219637.1"/>
    <property type="molecule type" value="Genomic_DNA"/>
</dbReference>
<evidence type="ECO:0000313" key="4">
    <source>
        <dbReference type="EMBL" id="CAD6219637.1"/>
    </source>
</evidence>
<comment type="caution">
    <text evidence="4">The sequence shown here is derived from an EMBL/GenBank/DDBJ whole genome shotgun (WGS) entry which is preliminary data.</text>
</comment>
<evidence type="ECO:0000259" key="3">
    <source>
        <dbReference type="Pfam" id="PF00139"/>
    </source>
</evidence>
<evidence type="ECO:0000256" key="2">
    <source>
        <dbReference type="ARBA" id="ARBA00022734"/>
    </source>
</evidence>
<dbReference type="Pfam" id="PF00139">
    <property type="entry name" value="Lectin_legB"/>
    <property type="match status" value="1"/>
</dbReference>
<dbReference type="InterPro" id="IPR050258">
    <property type="entry name" value="Leguminous_Lectin"/>
</dbReference>
<dbReference type="AlphaFoldDB" id="A0A811N8D8"/>
<dbReference type="PANTHER" id="PTHR32401:SF49">
    <property type="entry name" value="OS10G0129200 PROTEIN"/>
    <property type="match status" value="1"/>
</dbReference>
<dbReference type="InterPro" id="IPR013320">
    <property type="entry name" value="ConA-like_dom_sf"/>
</dbReference>
<comment type="similarity">
    <text evidence="1">Belongs to the leguminous lectin family.</text>
</comment>
<dbReference type="Gene3D" id="2.60.120.200">
    <property type="match status" value="1"/>
</dbReference>
<accession>A0A811N8D8</accession>
<gene>
    <name evidence="4" type="ORF">NCGR_LOCUS13270</name>
</gene>
<feature type="domain" description="Legume lectin" evidence="3">
    <location>
        <begin position="44"/>
        <end position="282"/>
    </location>
</feature>
<dbReference type="OrthoDB" id="694346at2759"/>
<name>A0A811N8D8_9POAL</name>
<dbReference type="PROSITE" id="PS00307">
    <property type="entry name" value="LECTIN_LEGUME_BETA"/>
    <property type="match status" value="1"/>
</dbReference>
<dbReference type="PANTHER" id="PTHR32401">
    <property type="entry name" value="CONCANAVALIN A-LIKE LECTIN FAMILY PROTEIN"/>
    <property type="match status" value="1"/>
</dbReference>
<dbReference type="SUPFAM" id="SSF49899">
    <property type="entry name" value="Concanavalin A-like lectins/glucanases"/>
    <property type="match status" value="1"/>
</dbReference>
<protein>
    <recommendedName>
        <fullName evidence="3">Legume lectin domain-containing protein</fullName>
    </recommendedName>
</protein>
<dbReference type="InterPro" id="IPR001220">
    <property type="entry name" value="Legume_lectin_dom"/>
</dbReference>
<keyword evidence="2" id="KW-0430">Lectin</keyword>
<organism evidence="4 5">
    <name type="scientific">Miscanthus lutarioriparius</name>
    <dbReference type="NCBI Taxonomy" id="422564"/>
    <lineage>
        <taxon>Eukaryota</taxon>
        <taxon>Viridiplantae</taxon>
        <taxon>Streptophyta</taxon>
        <taxon>Embryophyta</taxon>
        <taxon>Tracheophyta</taxon>
        <taxon>Spermatophyta</taxon>
        <taxon>Magnoliopsida</taxon>
        <taxon>Liliopsida</taxon>
        <taxon>Poales</taxon>
        <taxon>Poaceae</taxon>
        <taxon>PACMAD clade</taxon>
        <taxon>Panicoideae</taxon>
        <taxon>Andropogonodae</taxon>
        <taxon>Andropogoneae</taxon>
        <taxon>Saccharinae</taxon>
        <taxon>Miscanthus</taxon>
    </lineage>
</organism>
<dbReference type="GO" id="GO:0030246">
    <property type="term" value="F:carbohydrate binding"/>
    <property type="evidence" value="ECO:0007669"/>
    <property type="project" value="UniProtKB-KW"/>
</dbReference>
<dbReference type="CDD" id="cd06899">
    <property type="entry name" value="lectin_legume_LecRK_Arcelin_ConA"/>
    <property type="match status" value="1"/>
</dbReference>
<proteinExistence type="inferred from homology"/>
<dbReference type="InterPro" id="IPR019825">
    <property type="entry name" value="Lectin_legB_Mn/Ca_BS"/>
</dbReference>
<evidence type="ECO:0000313" key="5">
    <source>
        <dbReference type="Proteomes" id="UP000604825"/>
    </source>
</evidence>
<keyword evidence="5" id="KW-1185">Reference proteome</keyword>
<evidence type="ECO:0000256" key="1">
    <source>
        <dbReference type="ARBA" id="ARBA00007606"/>
    </source>
</evidence>
<dbReference type="Proteomes" id="UP000604825">
    <property type="component" value="Unassembled WGS sequence"/>
</dbReference>